<comment type="similarity">
    <text evidence="5 6">Belongs to the XseA family.</text>
</comment>
<evidence type="ECO:0000313" key="10">
    <source>
        <dbReference type="Proteomes" id="UP001597361"/>
    </source>
</evidence>
<evidence type="ECO:0000256" key="5">
    <source>
        <dbReference type="HAMAP-Rule" id="MF_00378"/>
    </source>
</evidence>
<dbReference type="HAMAP" id="MF_00378">
    <property type="entry name" value="Exonuc_7_L"/>
    <property type="match status" value="1"/>
</dbReference>
<dbReference type="EMBL" id="JBHUHR010000039">
    <property type="protein sequence ID" value="MFD2036203.1"/>
    <property type="molecule type" value="Genomic_DNA"/>
</dbReference>
<dbReference type="GO" id="GO:0008855">
    <property type="term" value="F:exodeoxyribonuclease VII activity"/>
    <property type="evidence" value="ECO:0007669"/>
    <property type="project" value="UniProtKB-EC"/>
</dbReference>
<evidence type="ECO:0000256" key="2">
    <source>
        <dbReference type="ARBA" id="ARBA00022722"/>
    </source>
</evidence>
<dbReference type="RefSeq" id="WP_376887233.1">
    <property type="nucleotide sequence ID" value="NZ_JBHUHR010000039.1"/>
</dbReference>
<keyword evidence="2 5" id="KW-0540">Nuclease</keyword>
<reference evidence="10" key="1">
    <citation type="journal article" date="2019" name="Int. J. Syst. Evol. Microbiol.">
        <title>The Global Catalogue of Microorganisms (GCM) 10K type strain sequencing project: providing services to taxonomists for standard genome sequencing and annotation.</title>
        <authorList>
            <consortium name="The Broad Institute Genomics Platform"/>
            <consortium name="The Broad Institute Genome Sequencing Center for Infectious Disease"/>
            <person name="Wu L."/>
            <person name="Ma J."/>
        </authorList>
    </citation>
    <scope>NUCLEOTIDE SEQUENCE [LARGE SCALE GENOMIC DNA]</scope>
    <source>
        <strain evidence="10">CGMCC 1.15180</strain>
    </source>
</reference>
<comment type="subcellular location">
    <subcellularLocation>
        <location evidence="5 6">Cytoplasm</location>
    </subcellularLocation>
</comment>
<evidence type="ECO:0000259" key="7">
    <source>
        <dbReference type="Pfam" id="PF02601"/>
    </source>
</evidence>
<protein>
    <recommendedName>
        <fullName evidence="5">Exodeoxyribonuclease 7 large subunit</fullName>
        <ecNumber evidence="5">3.1.11.6</ecNumber>
    </recommendedName>
    <alternativeName>
        <fullName evidence="5">Exodeoxyribonuclease VII large subunit</fullName>
        <shortName evidence="5">Exonuclease VII large subunit</shortName>
    </alternativeName>
</protein>
<feature type="domain" description="Exonuclease VII large subunit C-terminal" evidence="7">
    <location>
        <begin position="137"/>
        <end position="428"/>
    </location>
</feature>
<dbReference type="Proteomes" id="UP001597361">
    <property type="component" value="Unassembled WGS sequence"/>
</dbReference>
<dbReference type="NCBIfam" id="TIGR00237">
    <property type="entry name" value="xseA"/>
    <property type="match status" value="1"/>
</dbReference>
<comment type="caution">
    <text evidence="9">The sequence shown here is derived from an EMBL/GenBank/DDBJ whole genome shotgun (WGS) entry which is preliminary data.</text>
</comment>
<comment type="subunit">
    <text evidence="5">Heterooligomer composed of large and small subunits.</text>
</comment>
<proteinExistence type="inferred from homology"/>
<sequence>MQQAISLLELNNIIRDSLENNLSPNYWIVAEIGELKLAPQGHAYMELVEKNGNQVKAKIRANIWQYSFRTIAGKFRSATGQEMRAGMKILALATVTFHEVYGMSLNIKDVDPNFTMGERARIRQEIIDRLSAEGMMELNKRFELPIVPQRIAVISSQSAAGYGDFVQQLQTNRYGYQVHSKLFQATLQGEGAAKTIIHALDLVEEESQAAGFDLVVIIRGGGAQLDLDCFDDYQLAVAIAKSPIPVLTGIGHERDETIADLVAHTKVKTPTAAAEFILSGFLGFEERILTNLKKIERTVAQRLIWEDRKLLDLESRAKNISVQKIQWSFEILEQKRKSLTKIASNAFKLEVYKLDSLVATLKKDIKIQLQNEEHRLNSLDRSIQNLNPQSFLEKGYTRTEIDGKPIHKTEVKEGLEMTTFSQDKKIRSTIKKVEEYGR</sequence>
<dbReference type="Pfam" id="PF13742">
    <property type="entry name" value="tRNA_anti_2"/>
    <property type="match status" value="1"/>
</dbReference>
<comment type="catalytic activity">
    <reaction evidence="5 6">
        <text>Exonucleolytic cleavage in either 5'- to 3'- or 3'- to 5'-direction to yield nucleoside 5'-phosphates.</text>
        <dbReference type="EC" id="3.1.11.6"/>
    </reaction>
</comment>
<evidence type="ECO:0000256" key="1">
    <source>
        <dbReference type="ARBA" id="ARBA00022490"/>
    </source>
</evidence>
<organism evidence="9 10">
    <name type="scientific">Belliella marina</name>
    <dbReference type="NCBI Taxonomy" id="1644146"/>
    <lineage>
        <taxon>Bacteria</taxon>
        <taxon>Pseudomonadati</taxon>
        <taxon>Bacteroidota</taxon>
        <taxon>Cytophagia</taxon>
        <taxon>Cytophagales</taxon>
        <taxon>Cyclobacteriaceae</taxon>
        <taxon>Belliella</taxon>
    </lineage>
</organism>
<evidence type="ECO:0000256" key="4">
    <source>
        <dbReference type="ARBA" id="ARBA00022839"/>
    </source>
</evidence>
<comment type="function">
    <text evidence="5">Bidirectionally degrades single-stranded DNA into large acid-insoluble oligonucleotides, which are then degraded further into small acid-soluble oligonucleotides.</text>
</comment>
<dbReference type="EC" id="3.1.11.6" evidence="5"/>
<keyword evidence="1 5" id="KW-0963">Cytoplasm</keyword>
<evidence type="ECO:0000259" key="8">
    <source>
        <dbReference type="Pfam" id="PF13742"/>
    </source>
</evidence>
<dbReference type="Pfam" id="PF02601">
    <property type="entry name" value="Exonuc_VII_L"/>
    <property type="match status" value="1"/>
</dbReference>
<dbReference type="InterPro" id="IPR020579">
    <property type="entry name" value="Exonuc_VII_lsu_C"/>
</dbReference>
<feature type="domain" description="OB-fold nucleic acid binding" evidence="8">
    <location>
        <begin position="6"/>
        <end position="110"/>
    </location>
</feature>
<dbReference type="CDD" id="cd04489">
    <property type="entry name" value="ExoVII_LU_OBF"/>
    <property type="match status" value="1"/>
</dbReference>
<dbReference type="InterPro" id="IPR003753">
    <property type="entry name" value="Exonuc_VII_L"/>
</dbReference>
<dbReference type="PANTHER" id="PTHR30008">
    <property type="entry name" value="EXODEOXYRIBONUCLEASE 7 LARGE SUBUNIT"/>
    <property type="match status" value="1"/>
</dbReference>
<evidence type="ECO:0000256" key="3">
    <source>
        <dbReference type="ARBA" id="ARBA00022801"/>
    </source>
</evidence>
<gene>
    <name evidence="5 9" type="primary">xseA</name>
    <name evidence="9" type="ORF">ACFSKL_15475</name>
</gene>
<keyword evidence="10" id="KW-1185">Reference proteome</keyword>
<dbReference type="PANTHER" id="PTHR30008:SF0">
    <property type="entry name" value="EXODEOXYRIBONUCLEASE 7 LARGE SUBUNIT"/>
    <property type="match status" value="1"/>
</dbReference>
<keyword evidence="3 5" id="KW-0378">Hydrolase</keyword>
<dbReference type="InterPro" id="IPR025824">
    <property type="entry name" value="OB-fold_nuc-bd_dom"/>
</dbReference>
<evidence type="ECO:0000256" key="6">
    <source>
        <dbReference type="RuleBase" id="RU004355"/>
    </source>
</evidence>
<accession>A0ABW4VQ30</accession>
<keyword evidence="4 5" id="KW-0269">Exonuclease</keyword>
<name>A0ABW4VQ30_9BACT</name>
<evidence type="ECO:0000313" key="9">
    <source>
        <dbReference type="EMBL" id="MFD2036203.1"/>
    </source>
</evidence>